<organism evidence="3 4">
    <name type="scientific">Paramarasmius palmivorus</name>
    <dbReference type="NCBI Taxonomy" id="297713"/>
    <lineage>
        <taxon>Eukaryota</taxon>
        <taxon>Fungi</taxon>
        <taxon>Dikarya</taxon>
        <taxon>Basidiomycota</taxon>
        <taxon>Agaricomycotina</taxon>
        <taxon>Agaricomycetes</taxon>
        <taxon>Agaricomycetidae</taxon>
        <taxon>Agaricales</taxon>
        <taxon>Marasmiineae</taxon>
        <taxon>Marasmiaceae</taxon>
        <taxon>Paramarasmius</taxon>
    </lineage>
</organism>
<keyword evidence="4" id="KW-1185">Reference proteome</keyword>
<feature type="compositionally biased region" description="Basic and acidic residues" evidence="2">
    <location>
        <begin position="12"/>
        <end position="22"/>
    </location>
</feature>
<feature type="compositionally biased region" description="Polar residues" evidence="2">
    <location>
        <begin position="1355"/>
        <end position="1366"/>
    </location>
</feature>
<evidence type="ECO:0000256" key="1">
    <source>
        <dbReference type="SAM" id="Coils"/>
    </source>
</evidence>
<dbReference type="EMBL" id="JAYKXP010000211">
    <property type="protein sequence ID" value="KAK7019361.1"/>
    <property type="molecule type" value="Genomic_DNA"/>
</dbReference>
<evidence type="ECO:0000313" key="3">
    <source>
        <dbReference type="EMBL" id="KAK7019361.1"/>
    </source>
</evidence>
<feature type="compositionally biased region" description="Polar residues" evidence="2">
    <location>
        <begin position="23"/>
        <end position="34"/>
    </location>
</feature>
<feature type="compositionally biased region" description="Polar residues" evidence="2">
    <location>
        <begin position="1337"/>
        <end position="1346"/>
    </location>
</feature>
<sequence>MAEGSSSRKRRNDREDTLDAHSQRTGAAKSTNSSKIRRVTDPTTYRELIEAKKKLEEAKQAMSDMERHFHDEIEGMKEAREPTEELVNERVVRELTQQTELNNTLMATIQMLQNRVGELDQAYATYKRDFDAMNVQLCSWVDNGFPSEPTAAAGNMRALLMKVLEIQAESKDMVNEKVQLKNDLQKTSEALGNLEAIRQQESEKIDTLLQTIRDLRAEIEEMKVSSGASKDLAQEKVLPEEGPSDGERASAGSMAALEEERNAWHKEKAKQEDDYLRRVGKLEKEEDAWRKEKEELDADYTRRADVLEVERMAWDERMENLETLEQEKEEAQQNCVAAEERLETERNSWRALAADHQREMDKIKAELQELLQRGKIAQSPQEPFTVSDEERQRWQAEKAAMTAEYLRHVQLLEANSLKSKQASENEQRRLQELIESLKHDKHTLEATLEDYRRHLNALETSGQESRTQANNIEQELRERLAALEAEKKTWYTERTTLETEHPPREKMSQGSSAQEQGKKVEEELRERLAVLEEEKKTWDAEKIAFEGERQQRVESFEAEKQKIREESKSHADAAKALQDRLTALEQEKQTLQKEKASLEVEHQRLSESSQAEEIKWSTQTRAQEERERELQKRLAALAEEKTAWQTRKPTQEGEHKQRVETLEAEKEKIRAELKAQGDEVAKAFQERLAALEAEKQALQKEKTAWEGERQQKDQSRVESKIQADSAAKALQERLTVLTEEKHALQTEKMSLEAILKAHDIPLTDQDTQKRTDRQQRLQEHLAALEGEKNTWQKEKATLEGRVGALNAEKEKIKEESKAQADEAAKALQASQTSLLREHVKSLTAEKQALETEKTAQEGDHQRRIEALEAEKEKIKEDSKAQADEAAKERLASLTAEKQALETEKTAQEGDHQRRIEALEAEKEKIKEDSKAQADEAAKERLASLAAEKQLLETEKTAQEGDHQRRIEALEAEKEKIKEDSKAQADEAAKALQASQTSLLREHVASLTAEVSALNTEKMSWAQDASTMKEQLKEAQDNLIDAQMQLDALEGNLRTLEKKLAAEMEAKKGLEREIGQLRKEFSKAKDKLGELKDSNKTQKEAFQSAKSVYEDKIRELRSEVEQYEEAQCQLQVLRHELETSSQEVQRLQSDNLELVNKVASLQDVLSAVNTRELFEAELTALKGKVKTLQEQLTGAQKGWNDAKRTIRVQESEMQKLQAQKKVSDDHIKVLQAQLAQAASSTSTPMPAQTEDLQNMAKQVEDLKRQLDEERQANASLNKGKGRAFDVAAEFQKSRFGSRALREADIQDEINNAQRRAKYTLGKTIPTPKSSTTPMGPWNTATKRSPFQSKPGGQGSNGQTTPMDTGGTNHADDAESDRSKTLEQYKQLGAKEGDPVSPGLAKNAINKLAREILHEAFHVTYSTEIWLRPGVSPERLQQFQADPEAHPPKIHATWLDKTGVTPQSLRLSAWNKQLTFQLSLLAGDVVRQCPDKTMFGEGTIDWHSLFERRLGEVYVDICQGLPRDEYEERMPQLIMARVVREHAKKNVSNSHVSIRVAKHRSRLAIAGKMCRNRRENKNAEEREFFEHILMLTEHLGHNGMSDEESADEEVQSSSSTFKERRHLKHVLIVPWRHPSIRQLYQGLDGIPGVENSIFRQTGRTTKLPRVRVEQKSKREPPKGLDRSVFNPTYLNKLKDYEEHALKITNGSFALREFQLDNYRYEYDGSDVDDL</sequence>
<feature type="compositionally biased region" description="Basic and acidic residues" evidence="2">
    <location>
        <begin position="699"/>
        <end position="721"/>
    </location>
</feature>
<accession>A0AAW0B0Q4</accession>
<name>A0AAW0B0Q4_9AGAR</name>
<feature type="region of interest" description="Disordered" evidence="2">
    <location>
        <begin position="1313"/>
        <end position="1378"/>
    </location>
</feature>
<evidence type="ECO:0000313" key="4">
    <source>
        <dbReference type="Proteomes" id="UP001383192"/>
    </source>
</evidence>
<feature type="coiled-coil region" evidence="1">
    <location>
        <begin position="1017"/>
        <end position="1278"/>
    </location>
</feature>
<dbReference type="Gene3D" id="1.10.287.1490">
    <property type="match status" value="1"/>
</dbReference>
<reference evidence="3 4" key="1">
    <citation type="submission" date="2024-01" db="EMBL/GenBank/DDBJ databases">
        <title>A draft genome for a cacao thread blight-causing isolate of Paramarasmius palmivorus.</title>
        <authorList>
            <person name="Baruah I.K."/>
            <person name="Bukari Y."/>
            <person name="Amoako-Attah I."/>
            <person name="Meinhardt L.W."/>
            <person name="Bailey B.A."/>
            <person name="Cohen S.P."/>
        </authorList>
    </citation>
    <scope>NUCLEOTIDE SEQUENCE [LARGE SCALE GENOMIC DNA]</scope>
    <source>
        <strain evidence="3 4">GH-12</strain>
    </source>
</reference>
<feature type="region of interest" description="Disordered" evidence="2">
    <location>
        <begin position="699"/>
        <end position="722"/>
    </location>
</feature>
<feature type="region of interest" description="Disordered" evidence="2">
    <location>
        <begin position="556"/>
        <end position="630"/>
    </location>
</feature>
<feature type="region of interest" description="Disordered" evidence="2">
    <location>
        <begin position="492"/>
        <end position="521"/>
    </location>
</feature>
<comment type="caution">
    <text evidence="3">The sequence shown here is derived from an EMBL/GenBank/DDBJ whole genome shotgun (WGS) entry which is preliminary data.</text>
</comment>
<feature type="compositionally biased region" description="Basic and acidic residues" evidence="2">
    <location>
        <begin position="556"/>
        <end position="573"/>
    </location>
</feature>
<evidence type="ECO:0000256" key="2">
    <source>
        <dbReference type="SAM" id="MobiDB-lite"/>
    </source>
</evidence>
<feature type="region of interest" description="Disordered" evidence="2">
    <location>
        <begin position="1"/>
        <end position="42"/>
    </location>
</feature>
<feature type="coiled-coil region" evidence="1">
    <location>
        <begin position="177"/>
        <end position="225"/>
    </location>
</feature>
<gene>
    <name evidence="3" type="ORF">VNI00_018105</name>
</gene>
<feature type="compositionally biased region" description="Basic and acidic residues" evidence="2">
    <location>
        <begin position="492"/>
        <end position="507"/>
    </location>
</feature>
<feature type="compositionally biased region" description="Low complexity" evidence="2">
    <location>
        <begin position="1321"/>
        <end position="1332"/>
    </location>
</feature>
<feature type="region of interest" description="Disordered" evidence="2">
    <location>
        <begin position="843"/>
        <end position="941"/>
    </location>
</feature>
<dbReference type="Proteomes" id="UP001383192">
    <property type="component" value="Unassembled WGS sequence"/>
</dbReference>
<feature type="compositionally biased region" description="Basic and acidic residues" evidence="2">
    <location>
        <begin position="585"/>
        <end position="605"/>
    </location>
</feature>
<feature type="compositionally biased region" description="Polar residues" evidence="2">
    <location>
        <begin position="606"/>
        <end position="620"/>
    </location>
</feature>
<protein>
    <submittedName>
        <fullName evidence="3">Uncharacterized protein</fullName>
    </submittedName>
</protein>
<keyword evidence="1" id="KW-0175">Coiled coil</keyword>
<feature type="compositionally biased region" description="Basic and acidic residues" evidence="2">
    <location>
        <begin position="847"/>
        <end position="890"/>
    </location>
</feature>
<proteinExistence type="predicted"/>
<feature type="region of interest" description="Disordered" evidence="2">
    <location>
        <begin position="225"/>
        <end position="252"/>
    </location>
</feature>
<feature type="coiled-coil region" evidence="1">
    <location>
        <begin position="254"/>
        <end position="373"/>
    </location>
</feature>
<feature type="compositionally biased region" description="Basic and acidic residues" evidence="2">
    <location>
        <begin position="1368"/>
        <end position="1378"/>
    </location>
</feature>
<feature type="compositionally biased region" description="Basic and acidic residues" evidence="2">
    <location>
        <begin position="898"/>
        <end position="941"/>
    </location>
</feature>